<dbReference type="EMBL" id="CP009313">
    <property type="protein sequence ID" value="AJE44201.1"/>
    <property type="molecule type" value="Genomic_DNA"/>
</dbReference>
<feature type="compositionally biased region" description="Low complexity" evidence="1">
    <location>
        <begin position="184"/>
        <end position="250"/>
    </location>
</feature>
<dbReference type="AlphaFoldDB" id="A0A0B5DU54"/>
<reference evidence="7" key="1">
    <citation type="submission" date="2014-09" db="EMBL/GenBank/DDBJ databases">
        <title>Sequence of the Streptomyces nodosus genome.</title>
        <authorList>
            <person name="Sweeney P."/>
            <person name="Stephens N."/>
            <person name="Murphy C."/>
            <person name="Caffrey P."/>
        </authorList>
    </citation>
    <scope>NUCLEOTIDE SEQUENCE [LARGE SCALE GENOMIC DNA]</scope>
    <source>
        <strain evidence="7">ATCC 14899</strain>
    </source>
</reference>
<dbReference type="OrthoDB" id="7210788at2"/>
<organism evidence="5 7">
    <name type="scientific">Streptomyces nodosus</name>
    <dbReference type="NCBI Taxonomy" id="40318"/>
    <lineage>
        <taxon>Bacteria</taxon>
        <taxon>Bacillati</taxon>
        <taxon>Actinomycetota</taxon>
        <taxon>Actinomycetes</taxon>
        <taxon>Kitasatosporales</taxon>
        <taxon>Streptomycetaceae</taxon>
        <taxon>Streptomyces</taxon>
    </lineage>
</organism>
<dbReference type="Pfam" id="PF04213">
    <property type="entry name" value="HtaA"/>
    <property type="match status" value="2"/>
</dbReference>
<evidence type="ECO:0000313" key="7">
    <source>
        <dbReference type="Proteomes" id="UP000031526"/>
    </source>
</evidence>
<dbReference type="InterPro" id="IPR006311">
    <property type="entry name" value="TAT_signal"/>
</dbReference>
<evidence type="ECO:0000256" key="2">
    <source>
        <dbReference type="SAM" id="Phobius"/>
    </source>
</evidence>
<feature type="domain" description="Htaa" evidence="4">
    <location>
        <begin position="259"/>
        <end position="419"/>
    </location>
</feature>
<accession>A0A0B5DU54</accession>
<feature type="transmembrane region" description="Helical" evidence="2">
    <location>
        <begin position="484"/>
        <end position="505"/>
    </location>
</feature>
<keyword evidence="2" id="KW-1133">Transmembrane helix</keyword>
<feature type="region of interest" description="Disordered" evidence="1">
    <location>
        <begin position="426"/>
        <end position="461"/>
    </location>
</feature>
<evidence type="ECO:0000313" key="6">
    <source>
        <dbReference type="EMBL" id="QEV42690.1"/>
    </source>
</evidence>
<sequence>MSAISRRPLALAAAVATAAALGATALATAPSASAAAVPLSGYELTWGIKQSYRTYVATYAAGTFTPAGGASQAENNGAFTFVEGAGSYDSTAHTLSLGFRGSLNIVSTAHGFDITLSDLKFDSALGEITADVTKDGTTKDDVPLAKVTVTRDMKDMATTLTPEAGDALGSASYANAAGDPLTVEQTTSSQPSSPEPTGTTSPEPTDSSTPEPTDSATATPTERPSETAEPTASPSDSSSASASPSPSETHAATKGDIVDGTLGWGVKESFRSYVVSGVAQGKITVSGGATQAAGNGAFTFVDATGSYDTDADTLAASFKGAVNFKGHESNGTYALDLTLSDLKASFHGATGELTADVASLGEKSQDVVLADLKSGTSDLTAANDVITLKDVKATLTAAGAEAFSGFYQEGTELDTVNLSVALTEGAELPSGNGGSGTAGGSRGTSGGGSGDGYGTSGSTSGGVTGSVTGGIGGSLASTGAGIPAGALGAAAAATVAAGAAAVFAMRRRRTEA</sequence>
<name>A0A0B5DU54_9ACTN</name>
<dbReference type="EMBL" id="CP023747">
    <property type="protein sequence ID" value="QEV42690.1"/>
    <property type="molecule type" value="Genomic_DNA"/>
</dbReference>
<evidence type="ECO:0000313" key="5">
    <source>
        <dbReference type="EMBL" id="AJE44201.1"/>
    </source>
</evidence>
<dbReference type="KEGG" id="snq:CP978_32825"/>
<dbReference type="Proteomes" id="UP000031526">
    <property type="component" value="Chromosome"/>
</dbReference>
<feature type="compositionally biased region" description="Gly residues" evidence="1">
    <location>
        <begin position="431"/>
        <end position="461"/>
    </location>
</feature>
<dbReference type="HOGENOM" id="CLU_530921_0_0_11"/>
<dbReference type="STRING" id="40318.SNOD_32570"/>
<proteinExistence type="predicted"/>
<gene>
    <name evidence="6" type="ORF">CP978_32825</name>
    <name evidence="5" type="ORF">SNOD_32570</name>
</gene>
<reference evidence="5 7" key="2">
    <citation type="journal article" date="2016" name="Appl. Microbiol. Biotechnol.">
        <title>Exploiting the genome sequence of Streptomyces nodosus for enhanced antibiotic production.</title>
        <authorList>
            <person name="Sweeney P."/>
            <person name="Murphy C.D."/>
            <person name="Caffrey P."/>
        </authorList>
    </citation>
    <scope>NUCLEOTIDE SEQUENCE [LARGE SCALE GENOMIC DNA]</scope>
    <source>
        <strain evidence="5 7">ATCC 14899</strain>
    </source>
</reference>
<feature type="chain" id="PRO_5041596556" description="Htaa domain-containing protein" evidence="3">
    <location>
        <begin position="35"/>
        <end position="512"/>
    </location>
</feature>
<keyword evidence="3" id="KW-0732">Signal</keyword>
<feature type="domain" description="Htaa" evidence="4">
    <location>
        <begin position="43"/>
        <end position="183"/>
    </location>
</feature>
<evidence type="ECO:0000313" key="8">
    <source>
        <dbReference type="Proteomes" id="UP000325763"/>
    </source>
</evidence>
<feature type="signal peptide" evidence="3">
    <location>
        <begin position="1"/>
        <end position="34"/>
    </location>
</feature>
<evidence type="ECO:0000259" key="4">
    <source>
        <dbReference type="Pfam" id="PF04213"/>
    </source>
</evidence>
<feature type="region of interest" description="Disordered" evidence="1">
    <location>
        <begin position="181"/>
        <end position="256"/>
    </location>
</feature>
<dbReference type="RefSeq" id="WP_043447111.1">
    <property type="nucleotide sequence ID" value="NZ_CP009313.1"/>
</dbReference>
<evidence type="ECO:0000256" key="3">
    <source>
        <dbReference type="SAM" id="SignalP"/>
    </source>
</evidence>
<protein>
    <recommendedName>
        <fullName evidence="4">Htaa domain-containing protein</fullName>
    </recommendedName>
</protein>
<keyword evidence="2" id="KW-0472">Membrane</keyword>
<keyword evidence="2" id="KW-0812">Transmembrane</keyword>
<dbReference type="PROSITE" id="PS51318">
    <property type="entry name" value="TAT"/>
    <property type="match status" value="1"/>
</dbReference>
<dbReference type="Proteomes" id="UP000325763">
    <property type="component" value="Chromosome"/>
</dbReference>
<evidence type="ECO:0000256" key="1">
    <source>
        <dbReference type="SAM" id="MobiDB-lite"/>
    </source>
</evidence>
<dbReference type="InterPro" id="IPR007331">
    <property type="entry name" value="Htaa"/>
</dbReference>
<keyword evidence="7" id="KW-1185">Reference proteome</keyword>
<reference evidence="6 8" key="3">
    <citation type="submission" date="2017-09" db="EMBL/GenBank/DDBJ databases">
        <title>Streptomyces genome completion.</title>
        <authorList>
            <person name="Lee N."/>
            <person name="Cho B.-K."/>
        </authorList>
    </citation>
    <scope>NUCLEOTIDE SEQUENCE [LARGE SCALE GENOMIC DNA]</scope>
    <source>
        <strain evidence="6 8">ATCC 14899</strain>
    </source>
</reference>